<accession>A0ABR4GYL3</accession>
<evidence type="ECO:0000313" key="3">
    <source>
        <dbReference type="Proteomes" id="UP001610334"/>
    </source>
</evidence>
<feature type="chain" id="PRO_5047208456" description="Small secreted protein" evidence="1">
    <location>
        <begin position="21"/>
        <end position="149"/>
    </location>
</feature>
<comment type="caution">
    <text evidence="2">The sequence shown here is derived from an EMBL/GenBank/DDBJ whole genome shotgun (WGS) entry which is preliminary data.</text>
</comment>
<keyword evidence="3" id="KW-1185">Reference proteome</keyword>
<sequence>MKFSITNLLLGALSASGALAAPAPAPEPAKSMMVVNIQWTITNMKRVCNAADTKCTWTFGIDNGSVNTPCTYIVNGSPASQSNGGPTTCGPYTITSGWSGQFGPNNGFTTLSVVRESTRRIIWPAYTDVQLAGGKVVKPDQSYTPANLP</sequence>
<proteinExistence type="predicted"/>
<evidence type="ECO:0000256" key="1">
    <source>
        <dbReference type="SAM" id="SignalP"/>
    </source>
</evidence>
<feature type="signal peptide" evidence="1">
    <location>
        <begin position="1"/>
        <end position="20"/>
    </location>
</feature>
<reference evidence="2 3" key="1">
    <citation type="submission" date="2024-07" db="EMBL/GenBank/DDBJ databases">
        <title>Section-level genome sequencing and comparative genomics of Aspergillus sections Usti and Cavernicolus.</title>
        <authorList>
            <consortium name="Lawrence Berkeley National Laboratory"/>
            <person name="Nybo J.L."/>
            <person name="Vesth T.C."/>
            <person name="Theobald S."/>
            <person name="Frisvad J.C."/>
            <person name="Larsen T.O."/>
            <person name="Kjaerboelling I."/>
            <person name="Rothschild-Mancinelli K."/>
            <person name="Lyhne E.K."/>
            <person name="Kogle M.E."/>
            <person name="Barry K."/>
            <person name="Clum A."/>
            <person name="Na H."/>
            <person name="Ledsgaard L."/>
            <person name="Lin J."/>
            <person name="Lipzen A."/>
            <person name="Kuo A."/>
            <person name="Riley R."/>
            <person name="Mondo S."/>
            <person name="Labutti K."/>
            <person name="Haridas S."/>
            <person name="Pangalinan J."/>
            <person name="Salamov A.A."/>
            <person name="Simmons B.A."/>
            <person name="Magnuson J.K."/>
            <person name="Chen J."/>
            <person name="Drula E."/>
            <person name="Henrissat B."/>
            <person name="Wiebenga A."/>
            <person name="Lubbers R.J."/>
            <person name="Gomes A.C."/>
            <person name="Makela M.R."/>
            <person name="Stajich J."/>
            <person name="Grigoriev I.V."/>
            <person name="Mortensen U.H."/>
            <person name="De Vries R.P."/>
            <person name="Baker S.E."/>
            <person name="Andersen M.R."/>
        </authorList>
    </citation>
    <scope>NUCLEOTIDE SEQUENCE [LARGE SCALE GENOMIC DNA]</scope>
    <source>
        <strain evidence="2 3">CBS 588.65</strain>
    </source>
</reference>
<name>A0ABR4GYL3_9EURO</name>
<dbReference type="Proteomes" id="UP001610334">
    <property type="component" value="Unassembled WGS sequence"/>
</dbReference>
<evidence type="ECO:0000313" key="2">
    <source>
        <dbReference type="EMBL" id="KAL2808283.1"/>
    </source>
</evidence>
<dbReference type="EMBL" id="JBFXLT010000116">
    <property type="protein sequence ID" value="KAL2808283.1"/>
    <property type="molecule type" value="Genomic_DNA"/>
</dbReference>
<protein>
    <recommendedName>
        <fullName evidence="4">Small secreted protein</fullName>
    </recommendedName>
</protein>
<evidence type="ECO:0008006" key="4">
    <source>
        <dbReference type="Google" id="ProtNLM"/>
    </source>
</evidence>
<gene>
    <name evidence="2" type="ORF">BJX63DRAFT_424738</name>
</gene>
<organism evidence="2 3">
    <name type="scientific">Aspergillus granulosus</name>
    <dbReference type="NCBI Taxonomy" id="176169"/>
    <lineage>
        <taxon>Eukaryota</taxon>
        <taxon>Fungi</taxon>
        <taxon>Dikarya</taxon>
        <taxon>Ascomycota</taxon>
        <taxon>Pezizomycotina</taxon>
        <taxon>Eurotiomycetes</taxon>
        <taxon>Eurotiomycetidae</taxon>
        <taxon>Eurotiales</taxon>
        <taxon>Aspergillaceae</taxon>
        <taxon>Aspergillus</taxon>
        <taxon>Aspergillus subgen. Nidulantes</taxon>
    </lineage>
</organism>
<keyword evidence="1" id="KW-0732">Signal</keyword>